<gene>
    <name evidence="1" type="ORF">JI435_407430</name>
</gene>
<evidence type="ECO:0000313" key="2">
    <source>
        <dbReference type="Proteomes" id="UP000663193"/>
    </source>
</evidence>
<evidence type="ECO:0000313" key="1">
    <source>
        <dbReference type="EMBL" id="QRC95493.1"/>
    </source>
</evidence>
<dbReference type="VEuPathDB" id="FungiDB:JI435_407430"/>
<accession>A0A7U2F0V4</accession>
<proteinExistence type="predicted"/>
<reference evidence="2" key="1">
    <citation type="journal article" date="2021" name="BMC Genomics">
        <title>Chromosome-level genome assembly and manually-curated proteome of model necrotroph Parastagonospora nodorum Sn15 reveals a genome-wide trove of candidate effector homologs, and redundancy of virulence-related functions within an accessory chromosome.</title>
        <authorList>
            <person name="Bertazzoni S."/>
            <person name="Jones D.A.B."/>
            <person name="Phan H.T."/>
            <person name="Tan K.-C."/>
            <person name="Hane J.K."/>
        </authorList>
    </citation>
    <scope>NUCLEOTIDE SEQUENCE [LARGE SCALE GENOMIC DNA]</scope>
    <source>
        <strain evidence="2">SN15 / ATCC MYA-4574 / FGSC 10173)</strain>
    </source>
</reference>
<protein>
    <submittedName>
        <fullName evidence="1">Uncharacterized protein</fullName>
    </submittedName>
</protein>
<dbReference type="AlphaFoldDB" id="A0A7U2F0V4"/>
<dbReference type="Proteomes" id="UP000663193">
    <property type="component" value="Chromosome 5"/>
</dbReference>
<name>A0A7U2F0V4_PHANO</name>
<dbReference type="EMBL" id="CP069027">
    <property type="protein sequence ID" value="QRC95493.1"/>
    <property type="molecule type" value="Genomic_DNA"/>
</dbReference>
<keyword evidence="2" id="KW-1185">Reference proteome</keyword>
<sequence length="61" mass="6471">MQGLPHNVSAGPAACCDRYCDMCKASVMLRLATNKLSNSFSSFIPTLGRGASSFSSPRKSD</sequence>
<organism evidence="1 2">
    <name type="scientific">Phaeosphaeria nodorum (strain SN15 / ATCC MYA-4574 / FGSC 10173)</name>
    <name type="common">Glume blotch fungus</name>
    <name type="synonym">Parastagonospora nodorum</name>
    <dbReference type="NCBI Taxonomy" id="321614"/>
    <lineage>
        <taxon>Eukaryota</taxon>
        <taxon>Fungi</taxon>
        <taxon>Dikarya</taxon>
        <taxon>Ascomycota</taxon>
        <taxon>Pezizomycotina</taxon>
        <taxon>Dothideomycetes</taxon>
        <taxon>Pleosporomycetidae</taxon>
        <taxon>Pleosporales</taxon>
        <taxon>Pleosporineae</taxon>
        <taxon>Phaeosphaeriaceae</taxon>
        <taxon>Parastagonospora</taxon>
    </lineage>
</organism>